<dbReference type="Proteomes" id="UP001497497">
    <property type="component" value="Unassembled WGS sequence"/>
</dbReference>
<keyword evidence="3 4" id="KW-0378">Hydrolase</keyword>
<dbReference type="InterPro" id="IPR002018">
    <property type="entry name" value="CarbesteraseB"/>
</dbReference>
<dbReference type="SUPFAM" id="SSF53474">
    <property type="entry name" value="alpha/beta-Hydrolases"/>
    <property type="match status" value="1"/>
</dbReference>
<dbReference type="EC" id="3.1.1.-" evidence="4"/>
<feature type="domain" description="Carboxylesterase type B" evidence="5">
    <location>
        <begin position="34"/>
        <end position="528"/>
    </location>
</feature>
<dbReference type="InterPro" id="IPR029058">
    <property type="entry name" value="AB_hydrolase_fold"/>
</dbReference>
<keyword evidence="7" id="KW-1185">Reference proteome</keyword>
<comment type="similarity">
    <text evidence="2">Belongs to the 'GDXG' lipolytic enzyme family.</text>
</comment>
<evidence type="ECO:0000313" key="6">
    <source>
        <dbReference type="EMBL" id="CAL1535728.1"/>
    </source>
</evidence>
<dbReference type="Pfam" id="PF00135">
    <property type="entry name" value="COesterase"/>
    <property type="match status" value="1"/>
</dbReference>
<gene>
    <name evidence="6" type="ORF">GSLYS_00009688001</name>
</gene>
<proteinExistence type="inferred from homology"/>
<evidence type="ECO:0000256" key="2">
    <source>
        <dbReference type="ARBA" id="ARBA00010515"/>
    </source>
</evidence>
<dbReference type="Gene3D" id="3.40.50.1820">
    <property type="entry name" value="alpha/beta hydrolase"/>
    <property type="match status" value="1"/>
</dbReference>
<dbReference type="InterPro" id="IPR051093">
    <property type="entry name" value="Neuroligin/BSAL"/>
</dbReference>
<sequence length="547" mass="59554">MQNSPLTLTVLGLSLAFGYICGDYVTVDLGQSQELRGSTKTLRNGAVLTIFKNIPFGASTAGDKRFAAPEEAPAWTGVRDALAFGARCMQPSDPVDHATFESEDCLNLNVYSPDVNGSLPVMVFIHGGGFDSGSGAYFLYESSTLAARGVVVVTINYRLGAFGFLSTGDDVMAGNFGLLDQVLALKWVQKNIAAFGGDPDEVTIFGESAGAACVSLHVLSPLSKGLFKRAIMESGAALSAWAVERPTTLVKLATYAKEIGSRVGCPQTDSTGLLTCLRGVDARALVNASDVVQEDLGVSILANPRVETKFGFLPEYPEVILEKGNFQKVDTLRGYNSGEYSFVIKDKDNDGITRDEFIEFFMQISENYAFENRSVDALRSLVEAEYLKQETSPLVLRESLIRGLTDLLFAASEVLELDKLIAKGDPTSKHYLYQLNYIVESLLNVQSFLPHWMGAPHTGELPLVFVDDSAFAALLSTQAQKDVGNLVQTLWTNFAKYGEPTRNVTGIDWRPYSSVQRNMLTIDVASKVSSYPSPQVIPLYENILRVL</sequence>
<dbReference type="InterPro" id="IPR019826">
    <property type="entry name" value="Carboxylesterase_B_AS"/>
</dbReference>
<dbReference type="PROSITE" id="PS00122">
    <property type="entry name" value="CARBOXYLESTERASE_B_1"/>
    <property type="match status" value="1"/>
</dbReference>
<protein>
    <recommendedName>
        <fullName evidence="4">Carboxylic ester hydrolase</fullName>
        <ecNumber evidence="4">3.1.1.-</ecNumber>
    </recommendedName>
</protein>
<evidence type="ECO:0000256" key="1">
    <source>
        <dbReference type="ARBA" id="ARBA00005964"/>
    </source>
</evidence>
<dbReference type="PANTHER" id="PTHR43903">
    <property type="entry name" value="NEUROLIGIN"/>
    <property type="match status" value="1"/>
</dbReference>
<evidence type="ECO:0000259" key="5">
    <source>
        <dbReference type="Pfam" id="PF00135"/>
    </source>
</evidence>
<evidence type="ECO:0000313" key="7">
    <source>
        <dbReference type="Proteomes" id="UP001497497"/>
    </source>
</evidence>
<comment type="similarity">
    <text evidence="1 4">Belongs to the type-B carboxylesterase/lipase family.</text>
</comment>
<evidence type="ECO:0000256" key="3">
    <source>
        <dbReference type="ARBA" id="ARBA00022801"/>
    </source>
</evidence>
<comment type="caution">
    <text evidence="6">The sequence shown here is derived from an EMBL/GenBank/DDBJ whole genome shotgun (WGS) entry which is preliminary data.</text>
</comment>
<organism evidence="6 7">
    <name type="scientific">Lymnaea stagnalis</name>
    <name type="common">Great pond snail</name>
    <name type="synonym">Helix stagnalis</name>
    <dbReference type="NCBI Taxonomy" id="6523"/>
    <lineage>
        <taxon>Eukaryota</taxon>
        <taxon>Metazoa</taxon>
        <taxon>Spiralia</taxon>
        <taxon>Lophotrochozoa</taxon>
        <taxon>Mollusca</taxon>
        <taxon>Gastropoda</taxon>
        <taxon>Heterobranchia</taxon>
        <taxon>Euthyneura</taxon>
        <taxon>Panpulmonata</taxon>
        <taxon>Hygrophila</taxon>
        <taxon>Lymnaeoidea</taxon>
        <taxon>Lymnaeidae</taxon>
        <taxon>Lymnaea</taxon>
    </lineage>
</organism>
<dbReference type="GO" id="GO:0016787">
    <property type="term" value="F:hydrolase activity"/>
    <property type="evidence" value="ECO:0007669"/>
    <property type="project" value="UniProtKB-KW"/>
</dbReference>
<dbReference type="InterPro" id="IPR002168">
    <property type="entry name" value="Lipase_GDXG_HIS_AS"/>
</dbReference>
<accession>A0AAV2HNU4</accession>
<dbReference type="PROSITE" id="PS01173">
    <property type="entry name" value="LIPASE_GDXG_HIS"/>
    <property type="match status" value="1"/>
</dbReference>
<evidence type="ECO:0000256" key="4">
    <source>
        <dbReference type="RuleBase" id="RU361235"/>
    </source>
</evidence>
<dbReference type="EMBL" id="CAXITT010000209">
    <property type="protein sequence ID" value="CAL1535728.1"/>
    <property type="molecule type" value="Genomic_DNA"/>
</dbReference>
<reference evidence="6 7" key="1">
    <citation type="submission" date="2024-04" db="EMBL/GenBank/DDBJ databases">
        <authorList>
            <consortium name="Genoscope - CEA"/>
            <person name="William W."/>
        </authorList>
    </citation>
    <scope>NUCLEOTIDE SEQUENCE [LARGE SCALE GENOMIC DNA]</scope>
</reference>
<dbReference type="AlphaFoldDB" id="A0AAV2HNU4"/>
<name>A0AAV2HNU4_LYMST</name>